<dbReference type="Pfam" id="PF09769">
    <property type="entry name" value="ApoO"/>
    <property type="match status" value="1"/>
</dbReference>
<organism evidence="9 10">
    <name type="scientific">Astyanax mexicanus</name>
    <name type="common">Blind cave fish</name>
    <name type="synonym">Astyanax fasciatus mexicanus</name>
    <dbReference type="NCBI Taxonomy" id="7994"/>
    <lineage>
        <taxon>Eukaryota</taxon>
        <taxon>Metazoa</taxon>
        <taxon>Chordata</taxon>
        <taxon>Craniata</taxon>
        <taxon>Vertebrata</taxon>
        <taxon>Euteleostomi</taxon>
        <taxon>Actinopterygii</taxon>
        <taxon>Neopterygii</taxon>
        <taxon>Teleostei</taxon>
        <taxon>Ostariophysi</taxon>
        <taxon>Characiformes</taxon>
        <taxon>Characoidei</taxon>
        <taxon>Acestrorhamphidae</taxon>
        <taxon>Acestrorhamphinae</taxon>
        <taxon>Astyanax</taxon>
    </lineage>
</organism>
<comment type="subunit">
    <text evidence="7">Component of the mitochondrial contact site and cristae organizing system (MICOS) complex.</text>
</comment>
<dbReference type="GO" id="GO:0061617">
    <property type="term" value="C:MICOS complex"/>
    <property type="evidence" value="ECO:0007669"/>
    <property type="project" value="UniProtKB-UniRule"/>
</dbReference>
<dbReference type="Proteomes" id="UP000752171">
    <property type="component" value="Unassembled WGS sequence"/>
</dbReference>
<keyword evidence="3" id="KW-0812">Transmembrane</keyword>
<evidence type="ECO:0000313" key="10">
    <source>
        <dbReference type="Proteomes" id="UP000752171"/>
    </source>
</evidence>
<comment type="function">
    <text evidence="7">Component of the MICOS complex, a large protein complex of the mitochondrial inner membrane that plays crucial roles in the maintenance of crista junctions, inner membrane architecture, and formation of contact sites to the outer membrane.</text>
</comment>
<evidence type="ECO:0000256" key="3">
    <source>
        <dbReference type="ARBA" id="ARBA00022692"/>
    </source>
</evidence>
<reference evidence="9 10" key="1">
    <citation type="submission" date="2021-07" db="EMBL/GenBank/DDBJ databases">
        <authorList>
            <person name="Imarazene B."/>
            <person name="Zahm M."/>
            <person name="Klopp C."/>
            <person name="Cabau C."/>
            <person name="Beille S."/>
            <person name="Jouanno E."/>
            <person name="Castinel A."/>
            <person name="Lluch J."/>
            <person name="Gil L."/>
            <person name="Kuchtly C."/>
            <person name="Lopez Roques C."/>
            <person name="Donnadieu C."/>
            <person name="Parrinello H."/>
            <person name="Journot L."/>
            <person name="Du K."/>
            <person name="Schartl M."/>
            <person name="Retaux S."/>
            <person name="Guiguen Y."/>
        </authorList>
    </citation>
    <scope>NUCLEOTIDE SEQUENCE [LARGE SCALE GENOMIC DNA]</scope>
    <source>
        <strain evidence="9">Pach_M1</strain>
        <tissue evidence="9">Testis</tissue>
    </source>
</reference>
<dbReference type="EMBL" id="JAICCE010000001">
    <property type="protein sequence ID" value="KAG9282184.1"/>
    <property type="molecule type" value="Genomic_DNA"/>
</dbReference>
<sequence>MKCVKYDVQYTQHKGTVCVDVNFQVLKLAAFPAALGLASFRVYAMTEKKTDDMISPRELSIYNPESPVAQYVEEQPGRLQTGLGRVRVGLQPYVRTVQNGCTSVKIGVTSLYQSGQDMYEFLRDPPPGFLPRVGVITVSGLAGLILARKGSRVKRIGFPLALTTVGAAMCYPRETVGILKLTGKKVYSASSLVASVIKSKPKEDVVTQLGLEPVTSSSKEVHEPEPTEAITREAISPVAPIAEFATELEDTIENVIEGQPADEVTSVAEVTPLSDDIPQEGNTVSEILPDVDVAPVEDSSIAVIAVAQEEAIPVEEIPNSEKVTVPEVSATASLSDVTLSEVREDLAVVEVAPVPDVTLEPVTPVGEGAPVEDTLVLEVEVVPDVAPEEVPPVSEAPPTDVIEISAAADASPPDLIPKTVATVSQVEAASAPTLTLETSPEVDGTLLNPNVASEEMNQAAAELVLEVASEEVAPAVDTSAVDEVLSSSAPLLAEPALEAAPEQDSETEACHEPTHVAEFAPVFEGSKPAAEVAEVALEALDPAVSELAPIETETTPAVSLPAEEHPTFSLSELKNPEEEDVSLSPPPADIADTAPALEENIALPSALPPTDKETTLCPSTTDKIVSVPPVIDQPTLIAATVQQTTSSTPAAENTPTALAEGQTTPPSFATEDTTSPLSDVGEAKSPPPTEEETTSLAAAEPISALNPDSVKVKPRFVPDPSLVDHGQAHPEDADMYSTRG</sequence>
<evidence type="ECO:0000256" key="5">
    <source>
        <dbReference type="ARBA" id="ARBA00023128"/>
    </source>
</evidence>
<feature type="region of interest" description="Disordered" evidence="8">
    <location>
        <begin position="642"/>
        <end position="740"/>
    </location>
</feature>
<accession>A0A8T2MG94</accession>
<feature type="compositionally biased region" description="Polar residues" evidence="8">
    <location>
        <begin position="642"/>
        <end position="677"/>
    </location>
</feature>
<evidence type="ECO:0000256" key="4">
    <source>
        <dbReference type="ARBA" id="ARBA00022989"/>
    </source>
</evidence>
<name>A0A8T2MG94_ASTMX</name>
<gene>
    <name evidence="9" type="ORF">AMEX_G805</name>
</gene>
<dbReference type="InterPro" id="IPR033182">
    <property type="entry name" value="MIC26/MIC27_animal"/>
</dbReference>
<comment type="caution">
    <text evidence="9">The sequence shown here is derived from an EMBL/GenBank/DDBJ whole genome shotgun (WGS) entry which is preliminary data.</text>
</comment>
<keyword evidence="7" id="KW-0999">Mitochondrion inner membrane</keyword>
<protein>
    <recommendedName>
        <fullName evidence="7">MICOS complex subunit</fullName>
    </recommendedName>
</protein>
<dbReference type="GO" id="GO:0042407">
    <property type="term" value="P:cristae formation"/>
    <property type="evidence" value="ECO:0007669"/>
    <property type="project" value="InterPro"/>
</dbReference>
<proteinExistence type="inferred from homology"/>
<evidence type="ECO:0000313" key="9">
    <source>
        <dbReference type="EMBL" id="KAG9282184.1"/>
    </source>
</evidence>
<keyword evidence="4" id="KW-1133">Transmembrane helix</keyword>
<evidence type="ECO:0000256" key="1">
    <source>
        <dbReference type="ARBA" id="ARBA00004325"/>
    </source>
</evidence>
<evidence type="ECO:0000256" key="7">
    <source>
        <dbReference type="RuleBase" id="RU363021"/>
    </source>
</evidence>
<evidence type="ECO:0000256" key="6">
    <source>
        <dbReference type="ARBA" id="ARBA00023136"/>
    </source>
</evidence>
<dbReference type="PANTHER" id="PTHR14564">
    <property type="entry name" value="MICOS COMPLEX SUBUNIT MIC26 / MIC27 FAMILY MEMBER"/>
    <property type="match status" value="1"/>
</dbReference>
<comment type="subcellular location">
    <subcellularLocation>
        <location evidence="7">Mitochondrion inner membrane</location>
    </subcellularLocation>
    <subcellularLocation>
        <location evidence="1">Mitochondrion membrane</location>
    </subcellularLocation>
</comment>
<keyword evidence="6" id="KW-0472">Membrane</keyword>
<evidence type="ECO:0000256" key="2">
    <source>
        <dbReference type="ARBA" id="ARBA00010904"/>
    </source>
</evidence>
<keyword evidence="5 7" id="KW-0496">Mitochondrion</keyword>
<comment type="similarity">
    <text evidence="2">Belongs to the apolipoprotein O/MICOS complex subunit Mic27 family.</text>
</comment>
<evidence type="ECO:0000256" key="8">
    <source>
        <dbReference type="SAM" id="MobiDB-lite"/>
    </source>
</evidence>
<dbReference type="InterPro" id="IPR019166">
    <property type="entry name" value="MIC26/MIC27"/>
</dbReference>
<dbReference type="AlphaFoldDB" id="A0A8T2MG94"/>